<feature type="transmembrane region" description="Helical" evidence="1">
    <location>
        <begin position="169"/>
        <end position="188"/>
    </location>
</feature>
<feature type="transmembrane region" description="Helical" evidence="1">
    <location>
        <begin position="227"/>
        <end position="247"/>
    </location>
</feature>
<organism evidence="2 3">
    <name type="scientific">Stenotrophomonas maltophilia</name>
    <name type="common">Pseudomonas maltophilia</name>
    <name type="synonym">Xanthomonas maltophilia</name>
    <dbReference type="NCBI Taxonomy" id="40324"/>
    <lineage>
        <taxon>Bacteria</taxon>
        <taxon>Pseudomonadati</taxon>
        <taxon>Pseudomonadota</taxon>
        <taxon>Gammaproteobacteria</taxon>
        <taxon>Lysobacterales</taxon>
        <taxon>Lysobacteraceae</taxon>
        <taxon>Stenotrophomonas</taxon>
        <taxon>Stenotrophomonas maltophilia group</taxon>
    </lineage>
</organism>
<dbReference type="AlphaFoldDB" id="A0A7V8FFB3"/>
<protein>
    <recommendedName>
        <fullName evidence="4">Glycosyltransferase RgtA/B/C/D-like domain-containing protein</fullName>
    </recommendedName>
</protein>
<reference evidence="3" key="1">
    <citation type="journal article" date="2020" name="MBio">
        <title>Horizontal gene transfer to a defensive symbiont with a reduced genome amongst a multipartite beetle microbiome.</title>
        <authorList>
            <person name="Waterworth S.C."/>
            <person name="Florez L.V."/>
            <person name="Rees E.R."/>
            <person name="Hertweck C."/>
            <person name="Kaltenpoth M."/>
            <person name="Kwan J.C."/>
        </authorList>
    </citation>
    <scope>NUCLEOTIDE SEQUENCE [LARGE SCALE GENOMIC DNA]</scope>
</reference>
<evidence type="ECO:0000313" key="3">
    <source>
        <dbReference type="Proteomes" id="UP000487117"/>
    </source>
</evidence>
<accession>A0A7V8FFB3</accession>
<feature type="transmembrane region" description="Helical" evidence="1">
    <location>
        <begin position="144"/>
        <end position="162"/>
    </location>
</feature>
<evidence type="ECO:0008006" key="4">
    <source>
        <dbReference type="Google" id="ProtNLM"/>
    </source>
</evidence>
<feature type="transmembrane region" description="Helical" evidence="1">
    <location>
        <begin position="194"/>
        <end position="215"/>
    </location>
</feature>
<sequence>MMESTAVFFGLVFVWAMATLRNRARWWVGLLGIVAAVLSALLKVTTFFGFAAFVALALAWLAVREHGWRPQWLRQQAPLLAWGALSALAVLLLTVWLHHADALKAQSVLGQQVTSGALSTWNYGTLQQKLSADSWWGTVLKKRFGGAVGSNWVFLLFLVAGLSLRQTRAATAVLVLAYLAPFLVFTNLHIAHPYYQAANIVFATSIVGLVLWAVTVRAEAAGKPRRALALAVLLCLLSTGFGLAHYLKNMKEARAPTQVSKIAALIDPATPASGVVVACGQDWSSELPYVSGRRALMVPDWASDDALKALAGSDAALGGLPLAALVECPNQIGHTPARAAWLAQIRERYAAAGERREVAGCVVWLHPR</sequence>
<proteinExistence type="predicted"/>
<keyword evidence="1" id="KW-0472">Membrane</keyword>
<dbReference type="EMBL" id="WNDS01000003">
    <property type="protein sequence ID" value="KAF1014501.1"/>
    <property type="molecule type" value="Genomic_DNA"/>
</dbReference>
<name>A0A7V8FFB3_STEMA</name>
<keyword evidence="1" id="KW-0812">Transmembrane</keyword>
<evidence type="ECO:0000256" key="1">
    <source>
        <dbReference type="SAM" id="Phobius"/>
    </source>
</evidence>
<keyword evidence="1" id="KW-1133">Transmembrane helix</keyword>
<comment type="caution">
    <text evidence="2">The sequence shown here is derived from an EMBL/GenBank/DDBJ whole genome shotgun (WGS) entry which is preliminary data.</text>
</comment>
<dbReference type="Proteomes" id="UP000487117">
    <property type="component" value="Unassembled WGS sequence"/>
</dbReference>
<gene>
    <name evidence="2" type="ORF">GAK31_01987</name>
</gene>
<feature type="transmembrane region" description="Helical" evidence="1">
    <location>
        <begin position="33"/>
        <end position="58"/>
    </location>
</feature>
<evidence type="ECO:0000313" key="2">
    <source>
        <dbReference type="EMBL" id="KAF1014501.1"/>
    </source>
</evidence>
<feature type="transmembrane region" description="Helical" evidence="1">
    <location>
        <begin position="79"/>
        <end position="99"/>
    </location>
</feature>